<dbReference type="Pfam" id="PF02195">
    <property type="entry name" value="ParB_N"/>
    <property type="match status" value="1"/>
</dbReference>
<feature type="region of interest" description="Disordered" evidence="4">
    <location>
        <begin position="1"/>
        <end position="33"/>
    </location>
</feature>
<dbReference type="Gene3D" id="1.10.10.2830">
    <property type="match status" value="1"/>
</dbReference>
<keyword evidence="2" id="KW-0159">Chromosome partition</keyword>
<dbReference type="Gene3D" id="3.90.1530.30">
    <property type="match status" value="1"/>
</dbReference>
<feature type="domain" description="ParB-like N-terminal" evidence="5">
    <location>
        <begin position="33"/>
        <end position="122"/>
    </location>
</feature>
<dbReference type="GO" id="GO:0003677">
    <property type="term" value="F:DNA binding"/>
    <property type="evidence" value="ECO:0007669"/>
    <property type="project" value="UniProtKB-KW"/>
</dbReference>
<dbReference type="NCBIfam" id="TIGR00180">
    <property type="entry name" value="parB_part"/>
    <property type="match status" value="1"/>
</dbReference>
<evidence type="ECO:0000313" key="7">
    <source>
        <dbReference type="Proteomes" id="UP000823821"/>
    </source>
</evidence>
<gene>
    <name evidence="6" type="ORF">H9784_04060</name>
</gene>
<dbReference type="InterPro" id="IPR041468">
    <property type="entry name" value="HTH_ParB/Spo0J"/>
</dbReference>
<evidence type="ECO:0000259" key="5">
    <source>
        <dbReference type="SMART" id="SM00470"/>
    </source>
</evidence>
<dbReference type="PANTHER" id="PTHR33375:SF1">
    <property type="entry name" value="CHROMOSOME-PARTITIONING PROTEIN PARB-RELATED"/>
    <property type="match status" value="1"/>
</dbReference>
<comment type="caution">
    <text evidence="6">The sequence shown here is derived from an EMBL/GenBank/DDBJ whole genome shotgun (WGS) entry which is preliminary data.</text>
</comment>
<organism evidence="6 7">
    <name type="scientific">Candidatus Desulfovibrio intestinavium</name>
    <dbReference type="NCBI Taxonomy" id="2838534"/>
    <lineage>
        <taxon>Bacteria</taxon>
        <taxon>Pseudomonadati</taxon>
        <taxon>Thermodesulfobacteriota</taxon>
        <taxon>Desulfovibrionia</taxon>
        <taxon>Desulfovibrionales</taxon>
        <taxon>Desulfovibrionaceae</taxon>
        <taxon>Desulfovibrio</taxon>
    </lineage>
</organism>
<dbReference type="GO" id="GO:0005694">
    <property type="term" value="C:chromosome"/>
    <property type="evidence" value="ECO:0007669"/>
    <property type="project" value="TreeGrafter"/>
</dbReference>
<feature type="region of interest" description="Disordered" evidence="4">
    <location>
        <begin position="310"/>
        <end position="329"/>
    </location>
</feature>
<evidence type="ECO:0000256" key="4">
    <source>
        <dbReference type="SAM" id="MobiDB-lite"/>
    </source>
</evidence>
<dbReference type="EMBL" id="DWZD01000026">
    <property type="protein sequence ID" value="HJA78736.1"/>
    <property type="molecule type" value="Genomic_DNA"/>
</dbReference>
<dbReference type="InterPro" id="IPR003115">
    <property type="entry name" value="ParB_N"/>
</dbReference>
<comment type="similarity">
    <text evidence="1">Belongs to the ParB family.</text>
</comment>
<accession>A0A9D2KRT6</accession>
<evidence type="ECO:0000256" key="1">
    <source>
        <dbReference type="ARBA" id="ARBA00006295"/>
    </source>
</evidence>
<dbReference type="PANTHER" id="PTHR33375">
    <property type="entry name" value="CHROMOSOME-PARTITIONING PROTEIN PARB-RELATED"/>
    <property type="match status" value="1"/>
</dbReference>
<dbReference type="FunFam" id="1.10.10.2830:FF:000001">
    <property type="entry name" value="Chromosome partitioning protein ParB"/>
    <property type="match status" value="1"/>
</dbReference>
<proteinExistence type="inferred from homology"/>
<keyword evidence="3" id="KW-0238">DNA-binding</keyword>
<feature type="compositionally biased region" description="Polar residues" evidence="4">
    <location>
        <begin position="21"/>
        <end position="32"/>
    </location>
</feature>
<evidence type="ECO:0000313" key="6">
    <source>
        <dbReference type="EMBL" id="HJA78736.1"/>
    </source>
</evidence>
<dbReference type="FunFam" id="3.90.1530.30:FF:000001">
    <property type="entry name" value="Chromosome partitioning protein ParB"/>
    <property type="match status" value="1"/>
</dbReference>
<sequence>MSQNKGLGRGLNALFPDAPLTANTNHTGNENPRTLPLSEIITSSQQPRKHFDEQALEELADSIRCQGILQPLLVRPHNNAYQLVAGERRWRAAKLAGLSKVPVIIRDMNDKDVMVAALTENLQREDLNPVEEARALAKLQETLELTQEALAARLGKSRPAIANALRLLRLSAAAQDDVEQGRMSAGHARCLLSLETEDSAAAEALRAHILSDGLTVRQTEDAAAHWRERHCFPWGEQSPAEAQADEGNTPKQHMSKRGKDPLLADLQAYLCKQLPCKARFSGNRENGRLTLTYSSPEELRNLLERLRCTPEGMPLSDDATALLPGNGEA</sequence>
<dbReference type="Pfam" id="PF17762">
    <property type="entry name" value="HTH_ParB"/>
    <property type="match status" value="1"/>
</dbReference>
<dbReference type="SMART" id="SM00470">
    <property type="entry name" value="ParB"/>
    <property type="match status" value="1"/>
</dbReference>
<reference evidence="6" key="1">
    <citation type="journal article" date="2021" name="PeerJ">
        <title>Extensive microbial diversity within the chicken gut microbiome revealed by metagenomics and culture.</title>
        <authorList>
            <person name="Gilroy R."/>
            <person name="Ravi A."/>
            <person name="Getino M."/>
            <person name="Pursley I."/>
            <person name="Horton D.L."/>
            <person name="Alikhan N.F."/>
            <person name="Baker D."/>
            <person name="Gharbi K."/>
            <person name="Hall N."/>
            <person name="Watson M."/>
            <person name="Adriaenssens E.M."/>
            <person name="Foster-Nyarko E."/>
            <person name="Jarju S."/>
            <person name="Secka A."/>
            <person name="Antonio M."/>
            <person name="Oren A."/>
            <person name="Chaudhuri R.R."/>
            <person name="La Ragione R."/>
            <person name="Hildebrand F."/>
            <person name="Pallen M.J."/>
        </authorList>
    </citation>
    <scope>NUCLEOTIDE SEQUENCE</scope>
    <source>
        <strain evidence="6">5032</strain>
    </source>
</reference>
<dbReference type="SUPFAM" id="SSF110849">
    <property type="entry name" value="ParB/Sulfiredoxin"/>
    <property type="match status" value="1"/>
</dbReference>
<dbReference type="CDD" id="cd16393">
    <property type="entry name" value="SPO0J_N"/>
    <property type="match status" value="1"/>
</dbReference>
<dbReference type="AlphaFoldDB" id="A0A9D2KRT6"/>
<dbReference type="InterPro" id="IPR036086">
    <property type="entry name" value="ParB/Sulfiredoxin_sf"/>
</dbReference>
<dbReference type="InterPro" id="IPR004437">
    <property type="entry name" value="ParB/RepB/Spo0J"/>
</dbReference>
<dbReference type="Proteomes" id="UP000823821">
    <property type="component" value="Unassembled WGS sequence"/>
</dbReference>
<protein>
    <submittedName>
        <fullName evidence="6">ParB/RepB/Spo0J family partition protein</fullName>
    </submittedName>
</protein>
<evidence type="ECO:0000256" key="2">
    <source>
        <dbReference type="ARBA" id="ARBA00022829"/>
    </source>
</evidence>
<evidence type="ECO:0000256" key="3">
    <source>
        <dbReference type="ARBA" id="ARBA00023125"/>
    </source>
</evidence>
<reference evidence="6" key="2">
    <citation type="submission" date="2021-04" db="EMBL/GenBank/DDBJ databases">
        <authorList>
            <person name="Gilroy R."/>
        </authorList>
    </citation>
    <scope>NUCLEOTIDE SEQUENCE</scope>
    <source>
        <strain evidence="6">5032</strain>
    </source>
</reference>
<dbReference type="InterPro" id="IPR050336">
    <property type="entry name" value="Chromosome_partition/occlusion"/>
</dbReference>
<name>A0A9D2KRT6_9BACT</name>
<dbReference type="GO" id="GO:0007059">
    <property type="term" value="P:chromosome segregation"/>
    <property type="evidence" value="ECO:0007669"/>
    <property type="project" value="UniProtKB-KW"/>
</dbReference>